<dbReference type="AlphaFoldDB" id="G4ZHY4"/>
<dbReference type="InParanoid" id="G4ZHY4"/>
<dbReference type="Proteomes" id="UP000002640">
    <property type="component" value="Unassembled WGS sequence"/>
</dbReference>
<sequence length="221" mass="24124">MGKSTTTTTANALSEQEFTKLQAQLHQSAQDTWSYLEALKANLGEYDHKHHLHLSSSATSFFNDGLDHAKEAVKQLRHVADHIRKEAGEADVVAARNAMEQAFNALADLQKVANAFDTEHPTPSSSKQSEKKPTMSETVGWLVSTTRDTTFSGFAPLQRQIIEVQTAIGGAEKPSIKARAKEAVHHVANKIDSKLDKIKGELRSSPKAKDEQQAEASAHSA</sequence>
<dbReference type="GeneID" id="20641854"/>
<feature type="region of interest" description="Disordered" evidence="1">
    <location>
        <begin position="117"/>
        <end position="136"/>
    </location>
</feature>
<organism evidence="2 3">
    <name type="scientific">Phytophthora sojae (strain P6497)</name>
    <name type="common">Soybean stem and root rot agent</name>
    <name type="synonym">Phytophthora megasperma f. sp. glycines</name>
    <dbReference type="NCBI Taxonomy" id="1094619"/>
    <lineage>
        <taxon>Eukaryota</taxon>
        <taxon>Sar</taxon>
        <taxon>Stramenopiles</taxon>
        <taxon>Oomycota</taxon>
        <taxon>Peronosporomycetes</taxon>
        <taxon>Peronosporales</taxon>
        <taxon>Peronosporaceae</taxon>
        <taxon>Phytophthora</taxon>
    </lineage>
</organism>
<keyword evidence="3" id="KW-1185">Reference proteome</keyword>
<dbReference type="EMBL" id="JH159154">
    <property type="protein sequence ID" value="EGZ17207.1"/>
    <property type="molecule type" value="Genomic_DNA"/>
</dbReference>
<name>G4ZHY4_PHYSP</name>
<dbReference type="KEGG" id="psoj:PHYSODRAFT_300359"/>
<evidence type="ECO:0000313" key="3">
    <source>
        <dbReference type="Proteomes" id="UP000002640"/>
    </source>
</evidence>
<protein>
    <submittedName>
        <fullName evidence="2">Uncharacterized protein</fullName>
    </submittedName>
</protein>
<dbReference type="SMR" id="G4ZHY4"/>
<dbReference type="OMA" id="NAYDTEH"/>
<feature type="compositionally biased region" description="Basic and acidic residues" evidence="1">
    <location>
        <begin position="194"/>
        <end position="212"/>
    </location>
</feature>
<evidence type="ECO:0000313" key="2">
    <source>
        <dbReference type="EMBL" id="EGZ17207.1"/>
    </source>
</evidence>
<proteinExistence type="predicted"/>
<gene>
    <name evidence="2" type="ORF">PHYSODRAFT_300359</name>
</gene>
<reference evidence="2 3" key="1">
    <citation type="journal article" date="2006" name="Science">
        <title>Phytophthora genome sequences uncover evolutionary origins and mechanisms of pathogenesis.</title>
        <authorList>
            <person name="Tyler B.M."/>
            <person name="Tripathy S."/>
            <person name="Zhang X."/>
            <person name="Dehal P."/>
            <person name="Jiang R.H."/>
            <person name="Aerts A."/>
            <person name="Arredondo F.D."/>
            <person name="Baxter L."/>
            <person name="Bensasson D."/>
            <person name="Beynon J.L."/>
            <person name="Chapman J."/>
            <person name="Damasceno C.M."/>
            <person name="Dorrance A.E."/>
            <person name="Dou D."/>
            <person name="Dickerman A.W."/>
            <person name="Dubchak I.L."/>
            <person name="Garbelotto M."/>
            <person name="Gijzen M."/>
            <person name="Gordon S.G."/>
            <person name="Govers F."/>
            <person name="Grunwald N.J."/>
            <person name="Huang W."/>
            <person name="Ivors K.L."/>
            <person name="Jones R.W."/>
            <person name="Kamoun S."/>
            <person name="Krampis K."/>
            <person name="Lamour K.H."/>
            <person name="Lee M.K."/>
            <person name="McDonald W.H."/>
            <person name="Medina M."/>
            <person name="Meijer H.J."/>
            <person name="Nordberg E.K."/>
            <person name="Maclean D.J."/>
            <person name="Ospina-Giraldo M.D."/>
            <person name="Morris P.F."/>
            <person name="Phuntumart V."/>
            <person name="Putnam N.H."/>
            <person name="Rash S."/>
            <person name="Rose J.K."/>
            <person name="Sakihama Y."/>
            <person name="Salamov A.A."/>
            <person name="Savidor A."/>
            <person name="Scheuring C.F."/>
            <person name="Smith B.M."/>
            <person name="Sobral B.W."/>
            <person name="Terry A."/>
            <person name="Torto-Alalibo T.A."/>
            <person name="Win J."/>
            <person name="Xu Z."/>
            <person name="Zhang H."/>
            <person name="Grigoriev I.V."/>
            <person name="Rokhsar D.S."/>
            <person name="Boore J.L."/>
        </authorList>
    </citation>
    <scope>NUCLEOTIDE SEQUENCE [LARGE SCALE GENOMIC DNA]</scope>
    <source>
        <strain evidence="2 3">P6497</strain>
    </source>
</reference>
<accession>G4ZHY4</accession>
<evidence type="ECO:0000256" key="1">
    <source>
        <dbReference type="SAM" id="MobiDB-lite"/>
    </source>
</evidence>
<feature type="region of interest" description="Disordered" evidence="1">
    <location>
        <begin position="194"/>
        <end position="221"/>
    </location>
</feature>
<dbReference type="RefSeq" id="XP_009526265.1">
    <property type="nucleotide sequence ID" value="XM_009527970.1"/>
</dbReference>